<evidence type="ECO:0000259" key="2">
    <source>
        <dbReference type="SMART" id="SM00278"/>
    </source>
</evidence>
<dbReference type="Proteomes" id="UP000199233">
    <property type="component" value="Unassembled WGS sequence"/>
</dbReference>
<dbReference type="NCBIfam" id="TIGR00426">
    <property type="entry name" value="competence protein ComEA helix-hairpin-helix repeat region"/>
    <property type="match status" value="1"/>
</dbReference>
<evidence type="ECO:0000256" key="1">
    <source>
        <dbReference type="SAM" id="SignalP"/>
    </source>
</evidence>
<feature type="chain" id="PRO_5011509011" evidence="1">
    <location>
        <begin position="23"/>
        <end position="92"/>
    </location>
</feature>
<dbReference type="Gene3D" id="1.10.150.280">
    <property type="entry name" value="AF1531-like domain"/>
    <property type="match status" value="1"/>
</dbReference>
<dbReference type="GO" id="GO:0003677">
    <property type="term" value="F:DNA binding"/>
    <property type="evidence" value="ECO:0007669"/>
    <property type="project" value="InterPro"/>
</dbReference>
<keyword evidence="4" id="KW-1185">Reference proteome</keyword>
<dbReference type="InterPro" id="IPR003583">
    <property type="entry name" value="Hlx-hairpin-Hlx_DNA-bd_motif"/>
</dbReference>
<feature type="domain" description="Helix-hairpin-helix DNA-binding motif class 1" evidence="2">
    <location>
        <begin position="32"/>
        <end position="51"/>
    </location>
</feature>
<reference evidence="3 4" key="1">
    <citation type="submission" date="2016-10" db="EMBL/GenBank/DDBJ databases">
        <authorList>
            <person name="de Groot N.N."/>
        </authorList>
    </citation>
    <scope>NUCLEOTIDE SEQUENCE [LARGE SCALE GENOMIC DNA]</scope>
    <source>
        <strain evidence="3 4">DSM 25927</strain>
    </source>
</reference>
<gene>
    <name evidence="3" type="ORF">SAMN04488038_11578</name>
</gene>
<feature type="domain" description="Helix-hairpin-helix DNA-binding motif class 1" evidence="2">
    <location>
        <begin position="62"/>
        <end position="81"/>
    </location>
</feature>
<dbReference type="SMART" id="SM00278">
    <property type="entry name" value="HhH1"/>
    <property type="match status" value="2"/>
</dbReference>
<dbReference type="Pfam" id="PF12836">
    <property type="entry name" value="HHH_3"/>
    <property type="match status" value="1"/>
</dbReference>
<dbReference type="PANTHER" id="PTHR21180:SF32">
    <property type="entry name" value="ENDONUCLEASE_EXONUCLEASE_PHOSPHATASE FAMILY DOMAIN-CONTAINING PROTEIN 1"/>
    <property type="match status" value="1"/>
</dbReference>
<dbReference type="InterPro" id="IPR010994">
    <property type="entry name" value="RuvA_2-like"/>
</dbReference>
<sequence>MKHALRALLTALVLSLTLPAWAAVDINSADQKTLEKLPGIGPAKAKAIISYREKSGPFKNKEDLKKVDGIGDKLYQAVQNEISVGGGKAAAP</sequence>
<dbReference type="GO" id="GO:0006281">
    <property type="term" value="P:DNA repair"/>
    <property type="evidence" value="ECO:0007669"/>
    <property type="project" value="InterPro"/>
</dbReference>
<dbReference type="AlphaFoldDB" id="A0A1H9L9K1"/>
<keyword evidence="1" id="KW-0732">Signal</keyword>
<dbReference type="InterPro" id="IPR051675">
    <property type="entry name" value="Endo/Exo/Phosphatase_dom_1"/>
</dbReference>
<name>A0A1H9L9K1_9GAMM</name>
<proteinExistence type="predicted"/>
<dbReference type="GO" id="GO:0015627">
    <property type="term" value="C:type II protein secretion system complex"/>
    <property type="evidence" value="ECO:0007669"/>
    <property type="project" value="TreeGrafter"/>
</dbReference>
<dbReference type="PANTHER" id="PTHR21180">
    <property type="entry name" value="ENDONUCLEASE/EXONUCLEASE/PHOSPHATASE FAMILY DOMAIN-CONTAINING PROTEIN 1"/>
    <property type="match status" value="1"/>
</dbReference>
<dbReference type="GO" id="GO:0015628">
    <property type="term" value="P:protein secretion by the type II secretion system"/>
    <property type="evidence" value="ECO:0007669"/>
    <property type="project" value="TreeGrafter"/>
</dbReference>
<accession>A0A1H9L9K1</accession>
<dbReference type="OrthoDB" id="7510573at2"/>
<evidence type="ECO:0000313" key="3">
    <source>
        <dbReference type="EMBL" id="SER08074.1"/>
    </source>
</evidence>
<dbReference type="SUPFAM" id="SSF47781">
    <property type="entry name" value="RuvA domain 2-like"/>
    <property type="match status" value="1"/>
</dbReference>
<dbReference type="STRING" id="489703.SAMN04488038_11578"/>
<dbReference type="RefSeq" id="WP_093289073.1">
    <property type="nucleotide sequence ID" value="NZ_FOFS01000015.1"/>
</dbReference>
<dbReference type="InterPro" id="IPR004509">
    <property type="entry name" value="Competence_ComEA_HhH"/>
</dbReference>
<dbReference type="EMBL" id="FOFS01000015">
    <property type="protein sequence ID" value="SER08074.1"/>
    <property type="molecule type" value="Genomic_DNA"/>
</dbReference>
<feature type="signal peptide" evidence="1">
    <location>
        <begin position="1"/>
        <end position="22"/>
    </location>
</feature>
<organism evidence="3 4">
    <name type="scientific">Solimonas aquatica</name>
    <dbReference type="NCBI Taxonomy" id="489703"/>
    <lineage>
        <taxon>Bacteria</taxon>
        <taxon>Pseudomonadati</taxon>
        <taxon>Pseudomonadota</taxon>
        <taxon>Gammaproteobacteria</taxon>
        <taxon>Nevskiales</taxon>
        <taxon>Nevskiaceae</taxon>
        <taxon>Solimonas</taxon>
    </lineage>
</organism>
<evidence type="ECO:0000313" key="4">
    <source>
        <dbReference type="Proteomes" id="UP000199233"/>
    </source>
</evidence>
<protein>
    <submittedName>
        <fullName evidence="3">Competence protein ComEA</fullName>
    </submittedName>
</protein>